<feature type="compositionally biased region" description="Basic and acidic residues" evidence="1">
    <location>
        <begin position="26"/>
        <end position="36"/>
    </location>
</feature>
<name>A0ABN2WE87_9ACTN</name>
<evidence type="ECO:0000313" key="2">
    <source>
        <dbReference type="EMBL" id="GAA2090105.1"/>
    </source>
</evidence>
<feature type="compositionally biased region" description="Basic and acidic residues" evidence="1">
    <location>
        <begin position="75"/>
        <end position="84"/>
    </location>
</feature>
<gene>
    <name evidence="2" type="ORF">GCM10009759_13410</name>
</gene>
<dbReference type="EMBL" id="BAAANS010000006">
    <property type="protein sequence ID" value="GAA2090105.1"/>
    <property type="molecule type" value="Genomic_DNA"/>
</dbReference>
<organism evidence="2 3">
    <name type="scientific">Kitasatospora saccharophila</name>
    <dbReference type="NCBI Taxonomy" id="407973"/>
    <lineage>
        <taxon>Bacteria</taxon>
        <taxon>Bacillati</taxon>
        <taxon>Actinomycetota</taxon>
        <taxon>Actinomycetes</taxon>
        <taxon>Kitasatosporales</taxon>
        <taxon>Streptomycetaceae</taxon>
        <taxon>Kitasatospora</taxon>
    </lineage>
</organism>
<feature type="region of interest" description="Disordered" evidence="1">
    <location>
        <begin position="1"/>
        <end position="98"/>
    </location>
</feature>
<protein>
    <submittedName>
        <fullName evidence="2">Uncharacterized protein</fullName>
    </submittedName>
</protein>
<sequence length="206" mass="21499">MARKSAVTPLNREKSSDADQCGSREISPRSAEETVRVRVGSSGLGVTVTPKSQPAAALIARGRRPRSSRLSRTPGCRERTERIWSRSSTPANEASPSSIACSSVASVVRTTREEPLSSSPATVRRTPPGTWALAAPTMICPARRPRTWSVGVLKVTVSSVAADIPATESGDRTTVLSSTRTPGSTASAAFACGPVPTALRAATETA</sequence>
<feature type="compositionally biased region" description="Low complexity" evidence="1">
    <location>
        <begin position="37"/>
        <end position="49"/>
    </location>
</feature>
<accession>A0ABN2WE87</accession>
<comment type="caution">
    <text evidence="2">The sequence shown here is derived from an EMBL/GenBank/DDBJ whole genome shotgun (WGS) entry which is preliminary data.</text>
</comment>
<proteinExistence type="predicted"/>
<keyword evidence="3" id="KW-1185">Reference proteome</keyword>
<dbReference type="Proteomes" id="UP001500897">
    <property type="component" value="Unassembled WGS sequence"/>
</dbReference>
<evidence type="ECO:0000313" key="3">
    <source>
        <dbReference type="Proteomes" id="UP001500897"/>
    </source>
</evidence>
<evidence type="ECO:0000256" key="1">
    <source>
        <dbReference type="SAM" id="MobiDB-lite"/>
    </source>
</evidence>
<reference evidence="2 3" key="1">
    <citation type="journal article" date="2019" name="Int. J. Syst. Evol. Microbiol.">
        <title>The Global Catalogue of Microorganisms (GCM) 10K type strain sequencing project: providing services to taxonomists for standard genome sequencing and annotation.</title>
        <authorList>
            <consortium name="The Broad Institute Genomics Platform"/>
            <consortium name="The Broad Institute Genome Sequencing Center for Infectious Disease"/>
            <person name="Wu L."/>
            <person name="Ma J."/>
        </authorList>
    </citation>
    <scope>NUCLEOTIDE SEQUENCE [LARGE SCALE GENOMIC DNA]</scope>
    <source>
        <strain evidence="2 3">JCM 14559</strain>
    </source>
</reference>